<keyword evidence="2" id="KW-1133">Transmembrane helix</keyword>
<feature type="compositionally biased region" description="Low complexity" evidence="1">
    <location>
        <begin position="55"/>
        <end position="64"/>
    </location>
</feature>
<dbReference type="PANTHER" id="PTHR47380">
    <property type="entry name" value="OS02G0533000 PROTEIN"/>
    <property type="match status" value="1"/>
</dbReference>
<accession>A0A1D2AB34</accession>
<dbReference type="GO" id="GO:0009941">
    <property type="term" value="C:chloroplast envelope"/>
    <property type="evidence" value="ECO:0007669"/>
    <property type="project" value="TreeGrafter"/>
</dbReference>
<dbReference type="AlphaFoldDB" id="A0A1D2AB34"/>
<evidence type="ECO:0000313" key="3">
    <source>
        <dbReference type="EMBL" id="JAT76402.1"/>
    </source>
</evidence>
<organism evidence="3">
    <name type="scientific">Auxenochlorella protothecoides</name>
    <name type="common">Green microalga</name>
    <name type="synonym">Chlorella protothecoides</name>
    <dbReference type="NCBI Taxonomy" id="3075"/>
    <lineage>
        <taxon>Eukaryota</taxon>
        <taxon>Viridiplantae</taxon>
        <taxon>Chlorophyta</taxon>
        <taxon>core chlorophytes</taxon>
        <taxon>Trebouxiophyceae</taxon>
        <taxon>Chlorellales</taxon>
        <taxon>Chlorellaceae</taxon>
        <taxon>Auxenochlorella</taxon>
    </lineage>
</organism>
<feature type="compositionally biased region" description="Low complexity" evidence="1">
    <location>
        <begin position="505"/>
        <end position="514"/>
    </location>
</feature>
<evidence type="ECO:0000256" key="1">
    <source>
        <dbReference type="SAM" id="MobiDB-lite"/>
    </source>
</evidence>
<feature type="region of interest" description="Disordered" evidence="1">
    <location>
        <begin position="482"/>
        <end position="556"/>
    </location>
</feature>
<feature type="transmembrane region" description="Helical" evidence="2">
    <location>
        <begin position="412"/>
        <end position="432"/>
    </location>
</feature>
<proteinExistence type="predicted"/>
<feature type="compositionally biased region" description="Basic and acidic residues" evidence="1">
    <location>
        <begin position="522"/>
        <end position="556"/>
    </location>
</feature>
<feature type="transmembrane region" description="Helical" evidence="2">
    <location>
        <begin position="372"/>
        <end position="392"/>
    </location>
</feature>
<dbReference type="InterPro" id="IPR044200">
    <property type="entry name" value="At5g03900-like"/>
</dbReference>
<gene>
    <name evidence="3" type="ORF">g.7380</name>
</gene>
<protein>
    <recommendedName>
        <fullName evidence="4">Iron-sulfur cluster biosynthesis family protein</fullName>
    </recommendedName>
</protein>
<keyword evidence="2" id="KW-0812">Transmembrane</keyword>
<keyword evidence="2" id="KW-0472">Membrane</keyword>
<reference evidence="3" key="1">
    <citation type="submission" date="2015-08" db="EMBL/GenBank/DDBJ databases">
        <authorList>
            <person name="Babu N.S."/>
            <person name="Beckwith C.J."/>
            <person name="Beseler K.G."/>
            <person name="Brison A."/>
            <person name="Carone J.V."/>
            <person name="Caskin T.P."/>
            <person name="Diamond M."/>
            <person name="Durham M.E."/>
            <person name="Foxe J.M."/>
            <person name="Go M."/>
            <person name="Henderson B.A."/>
            <person name="Jones I.B."/>
            <person name="McGettigan J.A."/>
            <person name="Micheletti S.J."/>
            <person name="Nasrallah M.E."/>
            <person name="Ortiz D."/>
            <person name="Piller C.R."/>
            <person name="Privatt S.R."/>
            <person name="Schneider S.L."/>
            <person name="Sharp S."/>
            <person name="Smith T.C."/>
            <person name="Stanton J.D."/>
            <person name="Ullery H.E."/>
            <person name="Wilson R.J."/>
            <person name="Serrano M.G."/>
            <person name="Buck G."/>
            <person name="Lee V."/>
            <person name="Wang Y."/>
            <person name="Carvalho R."/>
            <person name="Voegtly L."/>
            <person name="Shi R."/>
            <person name="Duckworth R."/>
            <person name="Johnson A."/>
            <person name="Loviza R."/>
            <person name="Walstead R."/>
            <person name="Shah Z."/>
            <person name="Kiflezghi M."/>
            <person name="Wade K."/>
            <person name="Ball S.L."/>
            <person name="Bradley K.W."/>
            <person name="Asai D.J."/>
            <person name="Bowman C.A."/>
            <person name="Russell D.A."/>
            <person name="Pope W.H."/>
            <person name="Jacobs-Sera D."/>
            <person name="Hendrix R.W."/>
            <person name="Hatfull G.F."/>
        </authorList>
    </citation>
    <scope>NUCLEOTIDE SEQUENCE</scope>
</reference>
<feature type="transmembrane region" description="Helical" evidence="2">
    <location>
        <begin position="173"/>
        <end position="196"/>
    </location>
</feature>
<feature type="region of interest" description="Disordered" evidence="1">
    <location>
        <begin position="46"/>
        <end position="78"/>
    </location>
</feature>
<sequence length="556" mass="60018">MVMPGGHKAAASLVSQYMPSTLAQGPGMLRPCRSFRPAFVGLHPLGGPRSRVPRRSPATAAATPYKPPSEEIASEGLPSEVRQRAETAILKRGGAVTVGDVAAVAGISLKEAEDALRALASDSLANLKVSDEGEILYSFDPNFRDRIRNKSLRIRLESTAAAVKDTASYLARVTFGTALLASVVTVALAITVIASSGNQSNDRDRRGNGGYYRGGPQFYFNITDLLWYWNPRYSRARQPSAAKGQGGMNFLEAIFSFVFGDPDPNIAFEAQRWEKIGQYIQSRGGVVAAEELAPMLEGQVGNTTSIAVDESYVLPVLTRFGGSPVVGQDGEILYHFPTLQQTAAAQRLPAVQPELVQERPVQLTQANGGQKLVAIALGAANLVGVVALGGMLGSPQGYYALARNGLGWIPNAMPFLQAYAFSFFAIPALRALSLRARNAGIEARNQARLAASRRLRAPDPQLATKLRAAQVEAQQRSFQRDRVVYATDTPLPTSSRDEPDEWEARLAARQAARGRGAGGRRGVPEQRRGAEDPVMDRKGGSQQQRGRDLPSWLRER</sequence>
<dbReference type="EMBL" id="GDKF01002220">
    <property type="protein sequence ID" value="JAT76402.1"/>
    <property type="molecule type" value="Transcribed_RNA"/>
</dbReference>
<dbReference type="PANTHER" id="PTHR47380:SF4">
    <property type="entry name" value="OS02G0533000 PROTEIN"/>
    <property type="match status" value="1"/>
</dbReference>
<evidence type="ECO:0008006" key="4">
    <source>
        <dbReference type="Google" id="ProtNLM"/>
    </source>
</evidence>
<name>A0A1D2AB34_AUXPR</name>
<evidence type="ECO:0000256" key="2">
    <source>
        <dbReference type="SAM" id="Phobius"/>
    </source>
</evidence>